<protein>
    <recommendedName>
        <fullName evidence="1">YdhG-like domain-containing protein</fullName>
    </recommendedName>
</protein>
<dbReference type="Proteomes" id="UP000623461">
    <property type="component" value="Unassembled WGS sequence"/>
</dbReference>
<accession>A0ABQ2HPG4</accession>
<name>A0ABQ2HPG4_9MICO</name>
<dbReference type="RefSeq" id="WP_030197978.1">
    <property type="nucleotide sequence ID" value="NZ_BMNZ01000002.1"/>
</dbReference>
<evidence type="ECO:0000313" key="2">
    <source>
        <dbReference type="EMBL" id="GGM87750.1"/>
    </source>
</evidence>
<dbReference type="EMBL" id="BMNZ01000002">
    <property type="protein sequence ID" value="GGM87750.1"/>
    <property type="molecule type" value="Genomic_DNA"/>
</dbReference>
<organism evidence="2 3">
    <name type="scientific">Terrabacter tumescens</name>
    <dbReference type="NCBI Taxonomy" id="60443"/>
    <lineage>
        <taxon>Bacteria</taxon>
        <taxon>Bacillati</taxon>
        <taxon>Actinomycetota</taxon>
        <taxon>Actinomycetes</taxon>
        <taxon>Micrococcales</taxon>
        <taxon>Intrasporangiaceae</taxon>
        <taxon>Terrabacter</taxon>
    </lineage>
</organism>
<comment type="caution">
    <text evidence="2">The sequence shown here is derived from an EMBL/GenBank/DDBJ whole genome shotgun (WGS) entry which is preliminary data.</text>
</comment>
<proteinExistence type="predicted"/>
<dbReference type="Gene3D" id="3.90.1150.200">
    <property type="match status" value="1"/>
</dbReference>
<evidence type="ECO:0000259" key="1">
    <source>
        <dbReference type="Pfam" id="PF08818"/>
    </source>
</evidence>
<feature type="domain" description="YdhG-like" evidence="1">
    <location>
        <begin position="34"/>
        <end position="125"/>
    </location>
</feature>
<reference evidence="3" key="1">
    <citation type="journal article" date="2019" name="Int. J. Syst. Evol. Microbiol.">
        <title>The Global Catalogue of Microorganisms (GCM) 10K type strain sequencing project: providing services to taxonomists for standard genome sequencing and annotation.</title>
        <authorList>
            <consortium name="The Broad Institute Genomics Platform"/>
            <consortium name="The Broad Institute Genome Sequencing Center for Infectious Disease"/>
            <person name="Wu L."/>
            <person name="Ma J."/>
        </authorList>
    </citation>
    <scope>NUCLEOTIDE SEQUENCE [LARGE SCALE GENOMIC DNA]</scope>
    <source>
        <strain evidence="3">JCM 1365</strain>
    </source>
</reference>
<keyword evidence="3" id="KW-1185">Reference proteome</keyword>
<dbReference type="InterPro" id="IPR014922">
    <property type="entry name" value="YdhG-like"/>
</dbReference>
<gene>
    <name evidence="2" type="ORF">GCM10009721_10910</name>
</gene>
<dbReference type="SUPFAM" id="SSF159888">
    <property type="entry name" value="YdhG-like"/>
    <property type="match status" value="1"/>
</dbReference>
<evidence type="ECO:0000313" key="3">
    <source>
        <dbReference type="Proteomes" id="UP000623461"/>
    </source>
</evidence>
<sequence>MAEAETTPAMAPATKATAAPTSVTAYLDGFPAEQREVLEQVRAAILRGVPGGEEKIRYGMPAVMFADRYGLHFAGWKKHVGLYPVGELDPDLEAEVAPHRTTKDTVRFFYKDPVPYDLVERIARALAARHSR</sequence>
<dbReference type="Pfam" id="PF08818">
    <property type="entry name" value="DUF1801"/>
    <property type="match status" value="1"/>
</dbReference>